<dbReference type="EMBL" id="MAVT02002665">
    <property type="protein sequence ID" value="POS69105.1"/>
    <property type="molecule type" value="Genomic_DNA"/>
</dbReference>
<dbReference type="Proteomes" id="UP000094444">
    <property type="component" value="Unassembled WGS sequence"/>
</dbReference>
<feature type="chain" id="PRO_5015179593" evidence="2">
    <location>
        <begin position="20"/>
        <end position="439"/>
    </location>
</feature>
<keyword evidence="4" id="KW-1185">Reference proteome</keyword>
<organism evidence="3 4">
    <name type="scientific">Diaporthe helianthi</name>
    <dbReference type="NCBI Taxonomy" id="158607"/>
    <lineage>
        <taxon>Eukaryota</taxon>
        <taxon>Fungi</taxon>
        <taxon>Dikarya</taxon>
        <taxon>Ascomycota</taxon>
        <taxon>Pezizomycotina</taxon>
        <taxon>Sordariomycetes</taxon>
        <taxon>Sordariomycetidae</taxon>
        <taxon>Diaporthales</taxon>
        <taxon>Diaporthaceae</taxon>
        <taxon>Diaporthe</taxon>
    </lineage>
</organism>
<evidence type="ECO:0000256" key="2">
    <source>
        <dbReference type="SAM" id="SignalP"/>
    </source>
</evidence>
<proteinExistence type="predicted"/>
<dbReference type="SUPFAM" id="SSF48208">
    <property type="entry name" value="Six-hairpin glycosidases"/>
    <property type="match status" value="1"/>
</dbReference>
<feature type="signal peptide" evidence="2">
    <location>
        <begin position="1"/>
        <end position="19"/>
    </location>
</feature>
<sequence length="439" mass="46311">MPSRLLTLAAAAMTASASARHAGGLAGEHAGTTKPLSTRMIESAISRQHGIVSSGASTSTLEAGILALATQAWLELYGADNNNNNNNNDTVPPEQVADFVSYVDDIITSVTSAPAFSNATAAALLPLDRLSVAQAINNLQEAPRGGGGAGGELTAAEALTLDTLNSSLALQRRNQAGGLFYYVYPYWSYLDGAASFLPYMAEEPSAAYSAADMLLQITLLYETCFQESTGLVVHGYDESKTAVWANNATGASPYVWGRSLGWYLAGLVNAWEVLTAEGGDGDCAGAGGGADGSCADLLAAIREQASTLMTNIARYADEETGVWWQLPAFPGREGNFLESSSTALYIFSILKGLRLGLLEDNSNQSLADVALRAYNYTTNEFVVDYGNGTLGWNGTVIVCSLNSTATYEYYTGRPIVFDAPLGEGAFVWASLEVERLGRA</sequence>
<keyword evidence="2" id="KW-0732">Signal</keyword>
<dbReference type="GO" id="GO:0005975">
    <property type="term" value="P:carbohydrate metabolic process"/>
    <property type="evidence" value="ECO:0007669"/>
    <property type="project" value="InterPro"/>
</dbReference>
<dbReference type="GO" id="GO:0016787">
    <property type="term" value="F:hydrolase activity"/>
    <property type="evidence" value="ECO:0007669"/>
    <property type="project" value="UniProtKB-KW"/>
</dbReference>
<dbReference type="InterPro" id="IPR010905">
    <property type="entry name" value="Glyco_hydro_88"/>
</dbReference>
<accession>A0A2P5HFU0</accession>
<dbReference type="InterPro" id="IPR008928">
    <property type="entry name" value="6-hairpin_glycosidase_sf"/>
</dbReference>
<gene>
    <name evidence="3" type="ORF">DHEL01_v212502</name>
</gene>
<evidence type="ECO:0000313" key="3">
    <source>
        <dbReference type="EMBL" id="POS69105.1"/>
    </source>
</evidence>
<reference evidence="3" key="1">
    <citation type="submission" date="2017-09" db="EMBL/GenBank/DDBJ databases">
        <title>Polyketide synthases of a Diaporthe helianthi virulent isolate.</title>
        <authorList>
            <person name="Baroncelli R."/>
        </authorList>
    </citation>
    <scope>NUCLEOTIDE SEQUENCE [LARGE SCALE GENOMIC DNA]</scope>
    <source>
        <strain evidence="3">7/96</strain>
    </source>
</reference>
<dbReference type="InterPro" id="IPR012341">
    <property type="entry name" value="6hp_glycosidase-like_sf"/>
</dbReference>
<keyword evidence="1 3" id="KW-0378">Hydrolase</keyword>
<name>A0A2P5HFU0_DIAHE</name>
<dbReference type="AlphaFoldDB" id="A0A2P5HFU0"/>
<dbReference type="PANTHER" id="PTHR33886">
    <property type="entry name" value="UNSATURATED RHAMNOGALACTURONAN HYDROLASE (EUROFUNG)"/>
    <property type="match status" value="1"/>
</dbReference>
<dbReference type="Gene3D" id="1.50.10.10">
    <property type="match status" value="1"/>
</dbReference>
<dbReference type="PANTHER" id="PTHR33886:SF8">
    <property type="entry name" value="UNSATURATED RHAMNOGALACTURONAN HYDROLASE (EUROFUNG)"/>
    <property type="match status" value="1"/>
</dbReference>
<dbReference type="InterPro" id="IPR052043">
    <property type="entry name" value="PolySaccharide_Degr_Enz"/>
</dbReference>
<dbReference type="Pfam" id="PF07470">
    <property type="entry name" value="Glyco_hydro_88"/>
    <property type="match status" value="2"/>
</dbReference>
<dbReference type="InParanoid" id="A0A2P5HFU0"/>
<dbReference type="OrthoDB" id="540611at2759"/>
<comment type="caution">
    <text evidence="3">The sequence shown here is derived from an EMBL/GenBank/DDBJ whole genome shotgun (WGS) entry which is preliminary data.</text>
</comment>
<protein>
    <submittedName>
        <fullName evidence="3">Glycosyl Hydrolase Family 88</fullName>
    </submittedName>
</protein>
<evidence type="ECO:0000313" key="4">
    <source>
        <dbReference type="Proteomes" id="UP000094444"/>
    </source>
</evidence>
<evidence type="ECO:0000256" key="1">
    <source>
        <dbReference type="ARBA" id="ARBA00022801"/>
    </source>
</evidence>